<dbReference type="GO" id="GO:0022625">
    <property type="term" value="C:cytosolic large ribosomal subunit"/>
    <property type="evidence" value="ECO:0007669"/>
    <property type="project" value="TreeGrafter"/>
</dbReference>
<dbReference type="SUPFAM" id="SSF50104">
    <property type="entry name" value="Translation proteins SH3-like domain"/>
    <property type="match status" value="1"/>
</dbReference>
<dbReference type="PROSITE" id="PS01170">
    <property type="entry name" value="RIBOSOMAL_L6E"/>
    <property type="match status" value="1"/>
</dbReference>
<dbReference type="GO" id="GO:0003735">
    <property type="term" value="F:structural constituent of ribosome"/>
    <property type="evidence" value="ECO:0007669"/>
    <property type="project" value="InterPro"/>
</dbReference>
<dbReference type="FunFam" id="2.30.30.30:FF:000014">
    <property type="entry name" value="60S ribosomal protein L6"/>
    <property type="match status" value="1"/>
</dbReference>
<dbReference type="Gene3D" id="2.30.30.30">
    <property type="match status" value="1"/>
</dbReference>
<evidence type="ECO:0000256" key="3">
    <source>
        <dbReference type="ARBA" id="ARBA00023274"/>
    </source>
</evidence>
<dbReference type="InterPro" id="IPR000915">
    <property type="entry name" value="60S_ribosomal_eL6"/>
</dbReference>
<proteinExistence type="inferred from homology"/>
<evidence type="ECO:0000256" key="4">
    <source>
        <dbReference type="RuleBase" id="RU000662"/>
    </source>
</evidence>
<dbReference type="AlphaFoldDB" id="A0A0C9QLQ9"/>
<dbReference type="GO" id="GO:0002181">
    <property type="term" value="P:cytoplasmic translation"/>
    <property type="evidence" value="ECO:0007669"/>
    <property type="project" value="TreeGrafter"/>
</dbReference>
<dbReference type="EMBL" id="GCHU01026279">
    <property type="protein sequence ID" value="JAG85505.1"/>
    <property type="molecule type" value="Transcribed_RNA"/>
</dbReference>
<accession>A0A0C9QLQ9</accession>
<dbReference type="InterPro" id="IPR014722">
    <property type="entry name" value="Rib_uL2_dom2"/>
</dbReference>
<dbReference type="PANTHER" id="PTHR10715">
    <property type="entry name" value="60S RIBOSOMAL PROTEIN L6"/>
    <property type="match status" value="1"/>
</dbReference>
<sequence length="232" mass="26360">MAAKTGKARKSRNPELIRGIGKYSRSKMYHKKGLWAIKVKNDGSFPQHAKPAPEPKAEAKPPRFYAPDDVPKPLINRRKHKPTKLRPSITEGTVLILLAGRFKGKRVVFLKQLPSGLLLITGPFKVNGVPIRRVNQAYVIATSTKIDVSGVDVSKYTDKYFEKEVVKHKKSEEQFFEAEKEEKKSLPPERKEDQKELDGQVLKVMEAVPDLKQYLSARFSLRSGMKPHELVF</sequence>
<dbReference type="InterPro" id="IPR041997">
    <property type="entry name" value="Ribosomal_eL6_KOW"/>
</dbReference>
<organism evidence="7">
    <name type="scientific">Wollemia nobilis</name>
    <dbReference type="NCBI Taxonomy" id="56998"/>
    <lineage>
        <taxon>Eukaryota</taxon>
        <taxon>Viridiplantae</taxon>
        <taxon>Streptophyta</taxon>
        <taxon>Embryophyta</taxon>
        <taxon>Tracheophyta</taxon>
        <taxon>Spermatophyta</taxon>
        <taxon>Pinopsida</taxon>
        <taxon>Pinidae</taxon>
        <taxon>Conifers II</taxon>
        <taxon>Araucariales</taxon>
        <taxon>Araucariaceae</taxon>
        <taxon>Wollemia</taxon>
    </lineage>
</organism>
<dbReference type="InterPro" id="IPR005568">
    <property type="entry name" value="Ribosomal_uL6_N"/>
</dbReference>
<evidence type="ECO:0000256" key="1">
    <source>
        <dbReference type="ARBA" id="ARBA00010592"/>
    </source>
</evidence>
<reference evidence="7" key="1">
    <citation type="submission" date="2015-02" db="EMBL/GenBank/DDBJ databases">
        <title>A transcriptome of Wollemia nobilis - a relic of Gondwana.</title>
        <authorList>
            <person name="Chia J.Y."/>
            <person name="Leong Y.S."/>
            <person name="Abdul Karim S."/>
            <person name="Wan Azmi N."/>
            <person name="Hercus R."/>
            <person name="Croft L."/>
        </authorList>
    </citation>
    <scope>NUCLEOTIDE SEQUENCE</scope>
    <source>
        <strain evidence="7">MaeBrown</strain>
        <tissue evidence="7">Leaf</tissue>
    </source>
</reference>
<evidence type="ECO:0000256" key="2">
    <source>
        <dbReference type="ARBA" id="ARBA00022980"/>
    </source>
</evidence>
<feature type="compositionally biased region" description="Basic and acidic residues" evidence="5">
    <location>
        <begin position="51"/>
        <end position="61"/>
    </location>
</feature>
<feature type="region of interest" description="Disordered" evidence="5">
    <location>
        <begin position="45"/>
        <end position="76"/>
    </location>
</feature>
<dbReference type="Pfam" id="PF03868">
    <property type="entry name" value="Ribosomal_L6e_N"/>
    <property type="match status" value="1"/>
</dbReference>
<dbReference type="InterPro" id="IPR049633">
    <property type="entry name" value="Ribosomal_eL6_CS"/>
</dbReference>
<dbReference type="Pfam" id="PF01159">
    <property type="entry name" value="Ribosomal_L6e"/>
    <property type="match status" value="1"/>
</dbReference>
<protein>
    <recommendedName>
        <fullName evidence="4">60S ribosomal protein L6</fullName>
    </recommendedName>
</protein>
<dbReference type="InterPro" id="IPR008991">
    <property type="entry name" value="Translation_prot_SH3-like_sf"/>
</dbReference>
<dbReference type="CDD" id="cd13156">
    <property type="entry name" value="KOW_RPL6"/>
    <property type="match status" value="1"/>
</dbReference>
<keyword evidence="3 4" id="KW-0687">Ribonucleoprotein</keyword>
<dbReference type="GO" id="GO:0003723">
    <property type="term" value="F:RNA binding"/>
    <property type="evidence" value="ECO:0007669"/>
    <property type="project" value="TreeGrafter"/>
</dbReference>
<dbReference type="PANTHER" id="PTHR10715:SF0">
    <property type="entry name" value="LARGE RIBOSOMAL SUBUNIT PROTEIN EL6"/>
    <property type="match status" value="1"/>
</dbReference>
<feature type="domain" description="Large ribosomal subunit protein uL6 N-terminal" evidence="6">
    <location>
        <begin position="3"/>
        <end position="50"/>
    </location>
</feature>
<keyword evidence="2 4" id="KW-0689">Ribosomal protein</keyword>
<evidence type="ECO:0000259" key="6">
    <source>
        <dbReference type="Pfam" id="PF03868"/>
    </source>
</evidence>
<dbReference type="GO" id="GO:0000027">
    <property type="term" value="P:ribosomal large subunit assembly"/>
    <property type="evidence" value="ECO:0007669"/>
    <property type="project" value="TreeGrafter"/>
</dbReference>
<comment type="similarity">
    <text evidence="1 4">Belongs to the eukaryotic ribosomal protein eL6 family.</text>
</comment>
<evidence type="ECO:0000313" key="7">
    <source>
        <dbReference type="EMBL" id="JAG85505.1"/>
    </source>
</evidence>
<name>A0A0C9QLQ9_9CONI</name>
<feature type="region of interest" description="Disordered" evidence="5">
    <location>
        <begin position="178"/>
        <end position="197"/>
    </location>
</feature>
<evidence type="ECO:0000256" key="5">
    <source>
        <dbReference type="SAM" id="MobiDB-lite"/>
    </source>
</evidence>